<dbReference type="RefSeq" id="WP_253536529.1">
    <property type="nucleotide sequence ID" value="NZ_JAMYWC010000003.1"/>
</dbReference>
<gene>
    <name evidence="9" type="ORF">NKG59_09505</name>
</gene>
<feature type="transmembrane region" description="Helical" evidence="8">
    <location>
        <begin position="399"/>
        <end position="418"/>
    </location>
</feature>
<feature type="transmembrane region" description="Helical" evidence="8">
    <location>
        <begin position="134"/>
        <end position="154"/>
    </location>
</feature>
<evidence type="ECO:0000256" key="8">
    <source>
        <dbReference type="SAM" id="Phobius"/>
    </source>
</evidence>
<dbReference type="InterPro" id="IPR018584">
    <property type="entry name" value="GT87"/>
</dbReference>
<dbReference type="Pfam" id="PF09594">
    <property type="entry name" value="GT87"/>
    <property type="match status" value="1"/>
</dbReference>
<keyword evidence="4 8" id="KW-0812">Transmembrane</keyword>
<name>A0AA41WW17_9RALS</name>
<evidence type="ECO:0000256" key="4">
    <source>
        <dbReference type="ARBA" id="ARBA00022692"/>
    </source>
</evidence>
<evidence type="ECO:0000313" key="9">
    <source>
        <dbReference type="EMBL" id="MCP1172595.1"/>
    </source>
</evidence>
<evidence type="ECO:0000313" key="10">
    <source>
        <dbReference type="Proteomes" id="UP001162793"/>
    </source>
</evidence>
<comment type="similarity">
    <text evidence="7">Belongs to the glycosyltransferase 87 family.</text>
</comment>
<feature type="transmembrane region" description="Helical" evidence="8">
    <location>
        <begin position="302"/>
        <end position="322"/>
    </location>
</feature>
<proteinExistence type="inferred from homology"/>
<dbReference type="GO" id="GO:0016758">
    <property type="term" value="F:hexosyltransferase activity"/>
    <property type="evidence" value="ECO:0007669"/>
    <property type="project" value="InterPro"/>
</dbReference>
<sequence length="438" mass="47192">MAIALNLLKHRAPEATTASPVAAAGARHWLGPDRVRVYSMAALACYVAHFVIWAVRASVLKVAGVFPLGGDFLVFWSAAQLVLQGHPLAAYDVAVLHNVELATVPLVATTQGLLPWFYPPTFLPFIAPFGLLPYWLAVLVFLSMSVGCFLWVVGRIVPWRQAWLPCAAFPGIAVVLATGQNALLLAACAGLALTLLHSPRPKRPPSPIAAGMLLALLTVKPQLAVMFPVALMCARAWKALIAMALTSLALAVLALAAFGPQSFIAFLHNAALARSAVESGAVHLERMPTLFAMVKMLHGSVMLAYVLHLIGAFTACAAVAYAWSRPCSFALRAAAVLTASMLASPYLYDYDLAFLGLAIAWLASYALRDGWLPGEREGLILLWLLPLGGMLLIDRLGFQLMPLVLLLALAHIARRIHLERTRNASRSRVPRRLGRGEQ</sequence>
<organism evidence="9 10">
    <name type="scientific">Ralstonia chuxiongensis</name>
    <dbReference type="NCBI Taxonomy" id="2957504"/>
    <lineage>
        <taxon>Bacteria</taxon>
        <taxon>Pseudomonadati</taxon>
        <taxon>Pseudomonadota</taxon>
        <taxon>Betaproteobacteria</taxon>
        <taxon>Burkholderiales</taxon>
        <taxon>Burkholderiaceae</taxon>
        <taxon>Ralstonia</taxon>
    </lineage>
</organism>
<keyword evidence="2" id="KW-1003">Cell membrane</keyword>
<evidence type="ECO:0000256" key="2">
    <source>
        <dbReference type="ARBA" id="ARBA00022475"/>
    </source>
</evidence>
<dbReference type="EMBL" id="JAMYWC010000003">
    <property type="protein sequence ID" value="MCP1172595.1"/>
    <property type="molecule type" value="Genomic_DNA"/>
</dbReference>
<feature type="transmembrane region" description="Helical" evidence="8">
    <location>
        <begin position="37"/>
        <end position="56"/>
    </location>
</feature>
<accession>A0AA41WW17</accession>
<dbReference type="Proteomes" id="UP001162793">
    <property type="component" value="Unassembled WGS sequence"/>
</dbReference>
<feature type="transmembrane region" description="Helical" evidence="8">
    <location>
        <begin position="329"/>
        <end position="348"/>
    </location>
</feature>
<evidence type="ECO:0000256" key="3">
    <source>
        <dbReference type="ARBA" id="ARBA00022679"/>
    </source>
</evidence>
<feature type="transmembrane region" description="Helical" evidence="8">
    <location>
        <begin position="62"/>
        <end position="83"/>
    </location>
</feature>
<evidence type="ECO:0000256" key="7">
    <source>
        <dbReference type="ARBA" id="ARBA00024033"/>
    </source>
</evidence>
<keyword evidence="5 8" id="KW-1133">Transmembrane helix</keyword>
<keyword evidence="10" id="KW-1185">Reference proteome</keyword>
<comment type="caution">
    <text evidence="9">The sequence shown here is derived from an EMBL/GenBank/DDBJ whole genome shotgun (WGS) entry which is preliminary data.</text>
</comment>
<evidence type="ECO:0000256" key="5">
    <source>
        <dbReference type="ARBA" id="ARBA00022989"/>
    </source>
</evidence>
<feature type="transmembrane region" description="Helical" evidence="8">
    <location>
        <begin position="239"/>
        <end position="258"/>
    </location>
</feature>
<evidence type="ECO:0000256" key="1">
    <source>
        <dbReference type="ARBA" id="ARBA00004651"/>
    </source>
</evidence>
<dbReference type="AlphaFoldDB" id="A0AA41WW17"/>
<keyword evidence="6 8" id="KW-0472">Membrane</keyword>
<comment type="subcellular location">
    <subcellularLocation>
        <location evidence="1">Cell membrane</location>
        <topology evidence="1">Multi-pass membrane protein</topology>
    </subcellularLocation>
</comment>
<keyword evidence="3" id="KW-0808">Transferase</keyword>
<evidence type="ECO:0000256" key="6">
    <source>
        <dbReference type="ARBA" id="ARBA00023136"/>
    </source>
</evidence>
<feature type="transmembrane region" description="Helical" evidence="8">
    <location>
        <begin position="166"/>
        <end position="196"/>
    </location>
</feature>
<reference evidence="10" key="1">
    <citation type="journal article" date="2023" name="Front. Microbiol.">
        <title>Ralstonia chuxiongensis sp. nov., Ralstonia mojiangensis sp. nov., and Ralstonia soli sp. nov., isolated from tobacco fields, are three novel species in the family Burkholderiaceae.</title>
        <authorList>
            <person name="Lu C.H."/>
            <person name="Zhang Y.Y."/>
            <person name="Jiang N."/>
            <person name="Chen W."/>
            <person name="Shao X."/>
            <person name="Zhao Z.M."/>
            <person name="Lu W.L."/>
            <person name="Hu X."/>
            <person name="Xi Y.X."/>
            <person name="Zou S.Y."/>
            <person name="Wei Q.J."/>
            <person name="Lin Z.L."/>
            <person name="Gong L."/>
            <person name="Gai X.T."/>
            <person name="Zhang L.Q."/>
            <person name="Li J.Y."/>
            <person name="Jin Y."/>
            <person name="Xia Z.Y."/>
        </authorList>
    </citation>
    <scope>NUCLEOTIDE SEQUENCE [LARGE SCALE GENOMIC DNA]</scope>
    <source>
        <strain evidence="10">21YRMH01-3</strain>
    </source>
</reference>
<feature type="transmembrane region" description="Helical" evidence="8">
    <location>
        <begin position="208"/>
        <end position="232"/>
    </location>
</feature>
<protein>
    <submittedName>
        <fullName evidence="9">DUF2029 domain-containing protein</fullName>
    </submittedName>
</protein>
<dbReference type="GO" id="GO:0005886">
    <property type="term" value="C:plasma membrane"/>
    <property type="evidence" value="ECO:0007669"/>
    <property type="project" value="UniProtKB-SubCell"/>
</dbReference>